<feature type="region of interest" description="Disordered" evidence="1">
    <location>
        <begin position="76"/>
        <end position="108"/>
    </location>
</feature>
<dbReference type="AlphaFoldDB" id="A0A6J6SEQ6"/>
<proteinExistence type="predicted"/>
<sequence>MHAMQTHGPWHQPVQLTVPQVQPLWRLLSHGHDREQKALDSMAIPATRDRHISANQPLHVKMERRSLCWSGCDRHRRQQPELRSPQNDRSGDCSENSYQDNFSSPRRSTKWIARPTIRASSCSRPQVHQLRSLKRAEPVTTTPLPSGDRHVLITRHHEVDRF</sequence>
<organism evidence="2">
    <name type="scientific">freshwater metagenome</name>
    <dbReference type="NCBI Taxonomy" id="449393"/>
    <lineage>
        <taxon>unclassified sequences</taxon>
        <taxon>metagenomes</taxon>
        <taxon>ecological metagenomes</taxon>
    </lineage>
</organism>
<protein>
    <submittedName>
        <fullName evidence="2">Unannotated protein</fullName>
    </submittedName>
</protein>
<feature type="compositionally biased region" description="Polar residues" evidence="1">
    <location>
        <begin position="84"/>
        <end position="106"/>
    </location>
</feature>
<evidence type="ECO:0000313" key="2">
    <source>
        <dbReference type="EMBL" id="CAB4733370.1"/>
    </source>
</evidence>
<gene>
    <name evidence="2" type="ORF">UFOPK2658_01827</name>
</gene>
<dbReference type="EMBL" id="CAEZYH010000129">
    <property type="protein sequence ID" value="CAB4733370.1"/>
    <property type="molecule type" value="Genomic_DNA"/>
</dbReference>
<evidence type="ECO:0000256" key="1">
    <source>
        <dbReference type="SAM" id="MobiDB-lite"/>
    </source>
</evidence>
<name>A0A6J6SEQ6_9ZZZZ</name>
<accession>A0A6J6SEQ6</accession>
<reference evidence="2" key="1">
    <citation type="submission" date="2020-05" db="EMBL/GenBank/DDBJ databases">
        <authorList>
            <person name="Chiriac C."/>
            <person name="Salcher M."/>
            <person name="Ghai R."/>
            <person name="Kavagutti S V."/>
        </authorList>
    </citation>
    <scope>NUCLEOTIDE SEQUENCE</scope>
</reference>